<sequence>MPPLFSGYTPHLIYSLANVSISLHLLYQRNAFADEKAGINAQESVLQSIADELRSNAPLSSQDLQRLKRLARNSKQNAQDSIGEEISWKDAFLGRSKHRRSGENE</sequence>
<evidence type="ECO:0000313" key="2">
    <source>
        <dbReference type="Proteomes" id="UP000799118"/>
    </source>
</evidence>
<organism evidence="1 2">
    <name type="scientific">Gymnopus androsaceus JB14</name>
    <dbReference type="NCBI Taxonomy" id="1447944"/>
    <lineage>
        <taxon>Eukaryota</taxon>
        <taxon>Fungi</taxon>
        <taxon>Dikarya</taxon>
        <taxon>Basidiomycota</taxon>
        <taxon>Agaricomycotina</taxon>
        <taxon>Agaricomycetes</taxon>
        <taxon>Agaricomycetidae</taxon>
        <taxon>Agaricales</taxon>
        <taxon>Marasmiineae</taxon>
        <taxon>Omphalotaceae</taxon>
        <taxon>Gymnopus</taxon>
    </lineage>
</organism>
<dbReference type="Proteomes" id="UP000799118">
    <property type="component" value="Unassembled WGS sequence"/>
</dbReference>
<gene>
    <name evidence="1" type="ORF">BT96DRAFT_878281</name>
</gene>
<dbReference type="EMBL" id="ML769421">
    <property type="protein sequence ID" value="KAE9403890.1"/>
    <property type="molecule type" value="Genomic_DNA"/>
</dbReference>
<keyword evidence="2" id="KW-1185">Reference proteome</keyword>
<proteinExistence type="predicted"/>
<name>A0A6A4I1N6_9AGAR</name>
<dbReference type="AlphaFoldDB" id="A0A6A4I1N6"/>
<accession>A0A6A4I1N6</accession>
<evidence type="ECO:0000313" key="1">
    <source>
        <dbReference type="EMBL" id="KAE9403890.1"/>
    </source>
</evidence>
<protein>
    <submittedName>
        <fullName evidence="1">Uncharacterized protein</fullName>
    </submittedName>
</protein>
<reference evidence="1" key="1">
    <citation type="journal article" date="2019" name="Environ. Microbiol.">
        <title>Fungal ecological strategies reflected in gene transcription - a case study of two litter decomposers.</title>
        <authorList>
            <person name="Barbi F."/>
            <person name="Kohler A."/>
            <person name="Barry K."/>
            <person name="Baskaran P."/>
            <person name="Daum C."/>
            <person name="Fauchery L."/>
            <person name="Ihrmark K."/>
            <person name="Kuo A."/>
            <person name="LaButti K."/>
            <person name="Lipzen A."/>
            <person name="Morin E."/>
            <person name="Grigoriev I.V."/>
            <person name="Henrissat B."/>
            <person name="Lindahl B."/>
            <person name="Martin F."/>
        </authorList>
    </citation>
    <scope>NUCLEOTIDE SEQUENCE</scope>
    <source>
        <strain evidence="1">JB14</strain>
    </source>
</reference>
<dbReference type="OrthoDB" id="2596179at2759"/>